<gene>
    <name evidence="1" type="ORF">CKAH01_01806</name>
</gene>
<keyword evidence="2" id="KW-1185">Reference proteome</keyword>
<organism evidence="1 2">
    <name type="scientific">Colletotrichum kahawae</name>
    <name type="common">Coffee berry disease fungus</name>
    <dbReference type="NCBI Taxonomy" id="34407"/>
    <lineage>
        <taxon>Eukaryota</taxon>
        <taxon>Fungi</taxon>
        <taxon>Dikarya</taxon>
        <taxon>Ascomycota</taxon>
        <taxon>Pezizomycotina</taxon>
        <taxon>Sordariomycetes</taxon>
        <taxon>Hypocreomycetidae</taxon>
        <taxon>Glomerellales</taxon>
        <taxon>Glomerellaceae</taxon>
        <taxon>Colletotrichum</taxon>
        <taxon>Colletotrichum gloeosporioides species complex</taxon>
    </lineage>
</organism>
<dbReference type="EMBL" id="VYYT01000444">
    <property type="protein sequence ID" value="KAK2735425.1"/>
    <property type="molecule type" value="Genomic_DNA"/>
</dbReference>
<dbReference type="AlphaFoldDB" id="A0AAD9Y546"/>
<protein>
    <submittedName>
        <fullName evidence="1">Uncharacterized protein</fullName>
    </submittedName>
</protein>
<dbReference type="Proteomes" id="UP001281614">
    <property type="component" value="Unassembled WGS sequence"/>
</dbReference>
<proteinExistence type="predicted"/>
<reference evidence="1" key="1">
    <citation type="submission" date="2023-02" db="EMBL/GenBank/DDBJ databases">
        <title>Colletotrichum kahawae CIFC_Que2 genome sequencing and assembly.</title>
        <authorList>
            <person name="Baroncelli R."/>
        </authorList>
    </citation>
    <scope>NUCLEOTIDE SEQUENCE</scope>
    <source>
        <strain evidence="1">CIFC_Que2</strain>
    </source>
</reference>
<evidence type="ECO:0000313" key="1">
    <source>
        <dbReference type="EMBL" id="KAK2735425.1"/>
    </source>
</evidence>
<comment type="caution">
    <text evidence="1">The sequence shown here is derived from an EMBL/GenBank/DDBJ whole genome shotgun (WGS) entry which is preliminary data.</text>
</comment>
<evidence type="ECO:0000313" key="2">
    <source>
        <dbReference type="Proteomes" id="UP001281614"/>
    </source>
</evidence>
<accession>A0AAD9Y546</accession>
<sequence>MARHLVTQRPNHVVTRSFLLPFLAPLRAGDACPKDATSPDTHKAQLRSPVLVCLSSAEPPGKGAAAPSSHCGFIEDSGLLFFELAGGTFAKARFSSPRNVEELKLKSVAPGS</sequence>
<name>A0AAD9Y546_COLKA</name>